<name>A0ABT9NSX6_9ACTN</name>
<keyword evidence="4" id="KW-1185">Reference proteome</keyword>
<dbReference type="SUPFAM" id="SSF159941">
    <property type="entry name" value="MM3350-like"/>
    <property type="match status" value="1"/>
</dbReference>
<dbReference type="Gene3D" id="3.10.290.30">
    <property type="entry name" value="MM3350-like"/>
    <property type="match status" value="1"/>
</dbReference>
<dbReference type="RefSeq" id="WP_306825284.1">
    <property type="nucleotide sequence ID" value="NZ_JAUSQM010000001.1"/>
</dbReference>
<comment type="caution">
    <text evidence="3">The sequence shown here is derived from an EMBL/GenBank/DDBJ whole genome shotgun (WGS) entry which is preliminary data.</text>
</comment>
<accession>A0ABT9NSX6</accession>
<sequence length="426" mass="47142">MDEIDRVRDAEVISLFARAPARRSRRRPTPTADAWADRSQSNRHPSEVHGFRLRVDVGLDDEPPVWRELVVRGDVPCDRLHRAIGAAFGRKGGHRYRLHLGADPRAPRLLRPSEEQFIGLAGRIQSDVRLDELVARPGDELCHVEEGYDDLVDVCSISVVAVLDVPTVPVELVGGARLEYRRWGEPDSLEAFDLGAARVRVRAIDRLGSLAWRCQEYLRWATRECPTAQRLIADLDRVPAQPSAADIASAGVPWVRVLGGLTEGAEIDEHKRLSPTMVGRVAEGAGLPPARVEGLIRTVVAAGLMKIQRRRLELTRAGQAVVENPPALLPHLCERLALGRSRRDRSTGWATVLVVASGGAPEQWEQRVGDLLLERWPPSRFRRSQPDPDPRSPTLDAFEILGGMWFPGHGTPGVAQHIARRALGLL</sequence>
<evidence type="ECO:0000313" key="3">
    <source>
        <dbReference type="EMBL" id="MDP9823382.1"/>
    </source>
</evidence>
<feature type="domain" description="Plasmid pRiA4b Orf3-like" evidence="2">
    <location>
        <begin position="53"/>
        <end position="141"/>
    </location>
</feature>
<evidence type="ECO:0000259" key="2">
    <source>
        <dbReference type="Pfam" id="PF07929"/>
    </source>
</evidence>
<reference evidence="3 4" key="1">
    <citation type="submission" date="2023-07" db="EMBL/GenBank/DDBJ databases">
        <title>Sequencing the genomes of 1000 actinobacteria strains.</title>
        <authorList>
            <person name="Klenk H.-P."/>
        </authorList>
    </citation>
    <scope>NUCLEOTIDE SEQUENCE [LARGE SCALE GENOMIC DNA]</scope>
    <source>
        <strain evidence="3 4">GD13</strain>
    </source>
</reference>
<dbReference type="InterPro" id="IPR024047">
    <property type="entry name" value="MM3350-like_sf"/>
</dbReference>
<feature type="region of interest" description="Disordered" evidence="1">
    <location>
        <begin position="20"/>
        <end position="47"/>
    </location>
</feature>
<proteinExistence type="predicted"/>
<protein>
    <recommendedName>
        <fullName evidence="2">Plasmid pRiA4b Orf3-like domain-containing protein</fullName>
    </recommendedName>
</protein>
<organism evidence="3 4">
    <name type="scientific">Nocardioides massiliensis</name>
    <dbReference type="NCBI Taxonomy" id="1325935"/>
    <lineage>
        <taxon>Bacteria</taxon>
        <taxon>Bacillati</taxon>
        <taxon>Actinomycetota</taxon>
        <taxon>Actinomycetes</taxon>
        <taxon>Propionibacteriales</taxon>
        <taxon>Nocardioidaceae</taxon>
        <taxon>Nocardioides</taxon>
    </lineage>
</organism>
<dbReference type="Pfam" id="PF07929">
    <property type="entry name" value="PRiA4_ORF3"/>
    <property type="match status" value="1"/>
</dbReference>
<evidence type="ECO:0000256" key="1">
    <source>
        <dbReference type="SAM" id="MobiDB-lite"/>
    </source>
</evidence>
<evidence type="ECO:0000313" key="4">
    <source>
        <dbReference type="Proteomes" id="UP001240447"/>
    </source>
</evidence>
<dbReference type="Proteomes" id="UP001240447">
    <property type="component" value="Unassembled WGS sequence"/>
</dbReference>
<gene>
    <name evidence="3" type="ORF">J2S59_003191</name>
</gene>
<dbReference type="InterPro" id="IPR012912">
    <property type="entry name" value="Plasmid_pRiA4b_Orf3-like"/>
</dbReference>
<dbReference type="EMBL" id="JAUSQM010000001">
    <property type="protein sequence ID" value="MDP9823382.1"/>
    <property type="molecule type" value="Genomic_DNA"/>
</dbReference>